<name>A0ACA9LA47_9GLOM</name>
<dbReference type="Proteomes" id="UP000789525">
    <property type="component" value="Unassembled WGS sequence"/>
</dbReference>
<sequence>MRELIEKEMELEEMFQELTLLKIVEDEDVIDSDFDQNSSGPDENEDAAEKQILLEEKQAKKKLKKSNLPAAGPALRLRKREVNKSVVSSKEHSNQNNEGDPASNRGCNLNLLNEAPLLHGIRSSSRTHTVQSKQMLAEKLKEYEKKRAAHPKREKVITQPKTQEELLAQAKETEEKNLASLRAFELKEAEKKMSAKQHKKNVIIGPFIREISFVDYSDKREAKRLKLITEVPKKGKGKNASKEVEQEKNVQSSIQELHCDGAEGKIEDKVDAAEDKKEDIEAKDDIIEDKKEDKREARNLLIFSQFSKSDEIKLFQEWRKKPQRAKKVICPFTGLTAKYKDPKTGIPYANREAYSKIQNLLQHKYLWSDSHSAYVYNTVQRPAKGVPPGFQRHFTE</sequence>
<evidence type="ECO:0000313" key="1">
    <source>
        <dbReference type="EMBL" id="CAG8517537.1"/>
    </source>
</evidence>
<gene>
    <name evidence="1" type="ORF">ACOLOM_LOCUS3505</name>
</gene>
<comment type="caution">
    <text evidence="1">The sequence shown here is derived from an EMBL/GenBank/DDBJ whole genome shotgun (WGS) entry which is preliminary data.</text>
</comment>
<dbReference type="EMBL" id="CAJVPT010005203">
    <property type="protein sequence ID" value="CAG8517537.1"/>
    <property type="molecule type" value="Genomic_DNA"/>
</dbReference>
<reference evidence="1" key="1">
    <citation type="submission" date="2021-06" db="EMBL/GenBank/DDBJ databases">
        <authorList>
            <person name="Kallberg Y."/>
            <person name="Tangrot J."/>
            <person name="Rosling A."/>
        </authorList>
    </citation>
    <scope>NUCLEOTIDE SEQUENCE</scope>
    <source>
        <strain evidence="1">CL356</strain>
    </source>
</reference>
<accession>A0ACA9LA47</accession>
<organism evidence="1 2">
    <name type="scientific">Acaulospora colombiana</name>
    <dbReference type="NCBI Taxonomy" id="27376"/>
    <lineage>
        <taxon>Eukaryota</taxon>
        <taxon>Fungi</taxon>
        <taxon>Fungi incertae sedis</taxon>
        <taxon>Mucoromycota</taxon>
        <taxon>Glomeromycotina</taxon>
        <taxon>Glomeromycetes</taxon>
        <taxon>Diversisporales</taxon>
        <taxon>Acaulosporaceae</taxon>
        <taxon>Acaulospora</taxon>
    </lineage>
</organism>
<evidence type="ECO:0000313" key="2">
    <source>
        <dbReference type="Proteomes" id="UP000789525"/>
    </source>
</evidence>
<keyword evidence="2" id="KW-1185">Reference proteome</keyword>
<proteinExistence type="predicted"/>
<protein>
    <submittedName>
        <fullName evidence="1">13626_t:CDS:1</fullName>
    </submittedName>
</protein>